<dbReference type="Gene3D" id="3.40.50.2300">
    <property type="match status" value="1"/>
</dbReference>
<dbReference type="GO" id="GO:0032993">
    <property type="term" value="C:protein-DNA complex"/>
    <property type="evidence" value="ECO:0007669"/>
    <property type="project" value="TreeGrafter"/>
</dbReference>
<keyword evidence="4" id="KW-0805">Transcription regulation</keyword>
<dbReference type="InterPro" id="IPR001789">
    <property type="entry name" value="Sig_transdc_resp-reg_receiver"/>
</dbReference>
<keyword evidence="5 9" id="KW-0238">DNA-binding</keyword>
<dbReference type="GO" id="GO:0000976">
    <property type="term" value="F:transcription cis-regulatory region binding"/>
    <property type="evidence" value="ECO:0007669"/>
    <property type="project" value="TreeGrafter"/>
</dbReference>
<comment type="caution">
    <text evidence="12">The sequence shown here is derived from an EMBL/GenBank/DDBJ whole genome shotgun (WGS) entry which is preliminary data.</text>
</comment>
<protein>
    <recommendedName>
        <fullName evidence="1">Stage 0 sporulation protein A homolog</fullName>
    </recommendedName>
</protein>
<evidence type="ECO:0000256" key="4">
    <source>
        <dbReference type="ARBA" id="ARBA00023015"/>
    </source>
</evidence>
<evidence type="ECO:0000256" key="2">
    <source>
        <dbReference type="ARBA" id="ARBA00022553"/>
    </source>
</evidence>
<dbReference type="InterPro" id="IPR036388">
    <property type="entry name" value="WH-like_DNA-bd_sf"/>
</dbReference>
<evidence type="ECO:0000256" key="6">
    <source>
        <dbReference type="ARBA" id="ARBA00023163"/>
    </source>
</evidence>
<proteinExistence type="predicted"/>
<feature type="modified residue" description="4-aspartylphosphate" evidence="8">
    <location>
        <position position="51"/>
    </location>
</feature>
<dbReference type="PANTHER" id="PTHR48111:SF22">
    <property type="entry name" value="REGULATOR OF RPOS"/>
    <property type="match status" value="1"/>
</dbReference>
<evidence type="ECO:0000256" key="5">
    <source>
        <dbReference type="ARBA" id="ARBA00023125"/>
    </source>
</evidence>
<dbReference type="GO" id="GO:0005829">
    <property type="term" value="C:cytosol"/>
    <property type="evidence" value="ECO:0007669"/>
    <property type="project" value="TreeGrafter"/>
</dbReference>
<evidence type="ECO:0000313" key="12">
    <source>
        <dbReference type="EMBL" id="HIS64998.1"/>
    </source>
</evidence>
<evidence type="ECO:0000259" key="10">
    <source>
        <dbReference type="PROSITE" id="PS50110"/>
    </source>
</evidence>
<dbReference type="Gene3D" id="1.10.10.10">
    <property type="entry name" value="Winged helix-like DNA-binding domain superfamily/Winged helix DNA-binding domain"/>
    <property type="match status" value="1"/>
</dbReference>
<dbReference type="FunFam" id="3.40.50.2300:FF:000002">
    <property type="entry name" value="DNA-binding response regulator PhoP"/>
    <property type="match status" value="1"/>
</dbReference>
<dbReference type="GO" id="GO:0006355">
    <property type="term" value="P:regulation of DNA-templated transcription"/>
    <property type="evidence" value="ECO:0007669"/>
    <property type="project" value="InterPro"/>
</dbReference>
<dbReference type="InterPro" id="IPR039420">
    <property type="entry name" value="WalR-like"/>
</dbReference>
<gene>
    <name evidence="12" type="ORF">IAA83_06470</name>
</gene>
<organism evidence="12 13">
    <name type="scientific">Candidatus Avoscillospira avistercoris</name>
    <dbReference type="NCBI Taxonomy" id="2840707"/>
    <lineage>
        <taxon>Bacteria</taxon>
        <taxon>Bacillati</taxon>
        <taxon>Bacillota</taxon>
        <taxon>Clostridia</taxon>
        <taxon>Eubacteriales</taxon>
        <taxon>Oscillospiraceae</taxon>
        <taxon>Oscillospiraceae incertae sedis</taxon>
        <taxon>Candidatus Avoscillospira</taxon>
    </lineage>
</organism>
<keyword evidence="6" id="KW-0804">Transcription</keyword>
<keyword evidence="2 8" id="KW-0597">Phosphoprotein</keyword>
<dbReference type="EMBL" id="DVJJ01000096">
    <property type="protein sequence ID" value="HIS64998.1"/>
    <property type="molecule type" value="Genomic_DNA"/>
</dbReference>
<dbReference type="PROSITE" id="PS51755">
    <property type="entry name" value="OMPR_PHOB"/>
    <property type="match status" value="1"/>
</dbReference>
<comment type="function">
    <text evidence="7">May play the central regulatory role in sporulation. It may be an element of the effector pathway responsible for the activation of sporulation genes in response to nutritional stress. Spo0A may act in concert with spo0H (a sigma factor) to control the expression of some genes that are critical to the sporulation process.</text>
</comment>
<evidence type="ECO:0000259" key="11">
    <source>
        <dbReference type="PROSITE" id="PS51755"/>
    </source>
</evidence>
<feature type="domain" description="Response regulatory" evidence="10">
    <location>
        <begin position="2"/>
        <end position="116"/>
    </location>
</feature>
<dbReference type="Pfam" id="PF00486">
    <property type="entry name" value="Trans_reg_C"/>
    <property type="match status" value="1"/>
</dbReference>
<dbReference type="Gene3D" id="6.10.250.690">
    <property type="match status" value="1"/>
</dbReference>
<keyword evidence="3" id="KW-0902">Two-component regulatory system</keyword>
<sequence length="223" mass="24680">MRILVAEDEQDLNRLMVQALERAGYSVDSCYDGADALDYAAGADYDCILLDIMMPKADGRTVLRTLRSRGCAVPVIFLTALDSVQDRIDGLDLGADDYLVKPFDMAELLARIRAATRKYGGQKTTVLTAGDLSLDTVTHGVTRAGQTINLSAKEYAILEYLLRNKGAVLSRAQLENHIWNYDYAGGSNVVDVYIAYLRKKVDAPFDKKLIHTVRGAGWVLREE</sequence>
<dbReference type="PROSITE" id="PS50110">
    <property type="entry name" value="RESPONSE_REGULATORY"/>
    <property type="match status" value="1"/>
</dbReference>
<dbReference type="SMART" id="SM00862">
    <property type="entry name" value="Trans_reg_C"/>
    <property type="match status" value="1"/>
</dbReference>
<name>A0A9D1F9V8_9FIRM</name>
<evidence type="ECO:0000256" key="9">
    <source>
        <dbReference type="PROSITE-ProRule" id="PRU01091"/>
    </source>
</evidence>
<accession>A0A9D1F9V8</accession>
<evidence type="ECO:0000256" key="3">
    <source>
        <dbReference type="ARBA" id="ARBA00023012"/>
    </source>
</evidence>
<dbReference type="Pfam" id="PF00072">
    <property type="entry name" value="Response_reg"/>
    <property type="match status" value="1"/>
</dbReference>
<evidence type="ECO:0000256" key="7">
    <source>
        <dbReference type="ARBA" id="ARBA00024867"/>
    </source>
</evidence>
<feature type="domain" description="OmpR/PhoB-type" evidence="11">
    <location>
        <begin position="124"/>
        <end position="222"/>
    </location>
</feature>
<dbReference type="Proteomes" id="UP000886741">
    <property type="component" value="Unassembled WGS sequence"/>
</dbReference>
<dbReference type="GO" id="GO:0000156">
    <property type="term" value="F:phosphorelay response regulator activity"/>
    <property type="evidence" value="ECO:0007669"/>
    <property type="project" value="TreeGrafter"/>
</dbReference>
<dbReference type="InterPro" id="IPR001867">
    <property type="entry name" value="OmpR/PhoB-type_DNA-bd"/>
</dbReference>
<dbReference type="AlphaFoldDB" id="A0A9D1F9V8"/>
<reference evidence="12" key="2">
    <citation type="journal article" date="2021" name="PeerJ">
        <title>Extensive microbial diversity within the chicken gut microbiome revealed by metagenomics and culture.</title>
        <authorList>
            <person name="Gilroy R."/>
            <person name="Ravi A."/>
            <person name="Getino M."/>
            <person name="Pursley I."/>
            <person name="Horton D.L."/>
            <person name="Alikhan N.F."/>
            <person name="Baker D."/>
            <person name="Gharbi K."/>
            <person name="Hall N."/>
            <person name="Watson M."/>
            <person name="Adriaenssens E.M."/>
            <person name="Foster-Nyarko E."/>
            <person name="Jarju S."/>
            <person name="Secka A."/>
            <person name="Antonio M."/>
            <person name="Oren A."/>
            <person name="Chaudhuri R.R."/>
            <person name="La Ragione R."/>
            <person name="Hildebrand F."/>
            <person name="Pallen M.J."/>
        </authorList>
    </citation>
    <scope>NUCLEOTIDE SEQUENCE</scope>
    <source>
        <strain evidence="12">ChiBcec16-1751</strain>
    </source>
</reference>
<evidence type="ECO:0000256" key="8">
    <source>
        <dbReference type="PROSITE-ProRule" id="PRU00169"/>
    </source>
</evidence>
<dbReference type="CDD" id="cd00383">
    <property type="entry name" value="trans_reg_C"/>
    <property type="match status" value="1"/>
</dbReference>
<dbReference type="FunFam" id="1.10.10.10:FF:000005">
    <property type="entry name" value="Two-component system response regulator"/>
    <property type="match status" value="1"/>
</dbReference>
<reference evidence="12" key="1">
    <citation type="submission" date="2020-10" db="EMBL/GenBank/DDBJ databases">
        <authorList>
            <person name="Gilroy R."/>
        </authorList>
    </citation>
    <scope>NUCLEOTIDE SEQUENCE</scope>
    <source>
        <strain evidence="12">ChiBcec16-1751</strain>
    </source>
</reference>
<dbReference type="InterPro" id="IPR011006">
    <property type="entry name" value="CheY-like_superfamily"/>
</dbReference>
<dbReference type="SMART" id="SM00448">
    <property type="entry name" value="REC"/>
    <property type="match status" value="1"/>
</dbReference>
<feature type="DNA-binding region" description="OmpR/PhoB-type" evidence="9">
    <location>
        <begin position="124"/>
        <end position="222"/>
    </location>
</feature>
<dbReference type="SUPFAM" id="SSF52172">
    <property type="entry name" value="CheY-like"/>
    <property type="match status" value="1"/>
</dbReference>
<evidence type="ECO:0000256" key="1">
    <source>
        <dbReference type="ARBA" id="ARBA00018672"/>
    </source>
</evidence>
<dbReference type="PANTHER" id="PTHR48111">
    <property type="entry name" value="REGULATOR OF RPOS"/>
    <property type="match status" value="1"/>
</dbReference>
<evidence type="ECO:0000313" key="13">
    <source>
        <dbReference type="Proteomes" id="UP000886741"/>
    </source>
</evidence>